<name>C4J0D2_MAIZE</name>
<proteinExistence type="evidence at transcript level"/>
<dbReference type="EMBL" id="BT084279">
    <property type="protein sequence ID" value="ACR34632.1"/>
    <property type="molecule type" value="mRNA"/>
</dbReference>
<dbReference type="AlphaFoldDB" id="C4J0D2"/>
<sequence>MLQPDKKQKIYSFLILHRGEDQKDESSAQYKASSSFILANYRRSMLICHPLFCFISHHIYSRGISPWPLHIQQGKRRTASDPRAQR</sequence>
<protein>
    <submittedName>
        <fullName evidence="1">Uncharacterized protein</fullName>
    </submittedName>
</protein>
<reference evidence="1" key="2">
    <citation type="submission" date="2012-06" db="EMBL/GenBank/DDBJ databases">
        <authorList>
            <person name="Yu Y."/>
            <person name="Currie J."/>
            <person name="Lomeli R."/>
            <person name="Angelova A."/>
            <person name="Collura K."/>
            <person name="Wissotski M."/>
            <person name="Campos D."/>
            <person name="Kudrna D."/>
            <person name="Golser W."/>
            <person name="Ashely E."/>
            <person name="Descour A."/>
            <person name="Fernandes J."/>
            <person name="Soderlund C."/>
            <person name="Walbot V."/>
        </authorList>
    </citation>
    <scope>NUCLEOTIDE SEQUENCE</scope>
    <source>
        <strain evidence="1">B73</strain>
    </source>
</reference>
<evidence type="ECO:0000313" key="1">
    <source>
        <dbReference type="EMBL" id="ACR34632.1"/>
    </source>
</evidence>
<organism evidence="1">
    <name type="scientific">Zea mays</name>
    <name type="common">Maize</name>
    <dbReference type="NCBI Taxonomy" id="4577"/>
    <lineage>
        <taxon>Eukaryota</taxon>
        <taxon>Viridiplantae</taxon>
        <taxon>Streptophyta</taxon>
        <taxon>Embryophyta</taxon>
        <taxon>Tracheophyta</taxon>
        <taxon>Spermatophyta</taxon>
        <taxon>Magnoliopsida</taxon>
        <taxon>Liliopsida</taxon>
        <taxon>Poales</taxon>
        <taxon>Poaceae</taxon>
        <taxon>PACMAD clade</taxon>
        <taxon>Panicoideae</taxon>
        <taxon>Andropogonodae</taxon>
        <taxon>Andropogoneae</taxon>
        <taxon>Tripsacinae</taxon>
        <taxon>Zea</taxon>
    </lineage>
</organism>
<accession>C4J0D2</accession>
<reference evidence="1" key="1">
    <citation type="journal article" date="2009" name="PLoS Genet.">
        <title>Sequencing, mapping, and analysis of 27,455 maize full-length cDNAs.</title>
        <authorList>
            <person name="Soderlund C."/>
            <person name="Descour A."/>
            <person name="Kudrna D."/>
            <person name="Bomhoff M."/>
            <person name="Boyd L."/>
            <person name="Currie J."/>
            <person name="Angelova A."/>
            <person name="Collura K."/>
            <person name="Wissotski M."/>
            <person name="Ashley E."/>
            <person name="Morrow D."/>
            <person name="Fernandes J."/>
            <person name="Walbot V."/>
            <person name="Yu Y."/>
        </authorList>
    </citation>
    <scope>NUCLEOTIDE SEQUENCE</scope>
    <source>
        <strain evidence="1">B73</strain>
    </source>
</reference>